<dbReference type="GO" id="GO:0032259">
    <property type="term" value="P:methylation"/>
    <property type="evidence" value="ECO:0007669"/>
    <property type="project" value="UniProtKB-KW"/>
</dbReference>
<dbReference type="SUPFAM" id="SSF101386">
    <property type="entry name" value="all-alpha NTP pyrophosphatases"/>
    <property type="match status" value="2"/>
</dbReference>
<dbReference type="CDD" id="cd11528">
    <property type="entry name" value="NTP-PPase_MazG_Nterm"/>
    <property type="match status" value="1"/>
</dbReference>
<dbReference type="Pfam" id="PF03819">
    <property type="entry name" value="MazG"/>
    <property type="match status" value="2"/>
</dbReference>
<dbReference type="GO" id="GO:0046081">
    <property type="term" value="P:dUTP catabolic process"/>
    <property type="evidence" value="ECO:0007669"/>
    <property type="project" value="TreeGrafter"/>
</dbReference>
<dbReference type="InterPro" id="IPR048011">
    <property type="entry name" value="NTP-PPase_MazG-like_C"/>
</dbReference>
<organism evidence="6 7">
    <name type="scientific">Balnearium lithotrophicum</name>
    <dbReference type="NCBI Taxonomy" id="223788"/>
    <lineage>
        <taxon>Bacteria</taxon>
        <taxon>Pseudomonadati</taxon>
        <taxon>Aquificota</taxon>
        <taxon>Aquificia</taxon>
        <taxon>Desulfurobacteriales</taxon>
        <taxon>Desulfurobacteriaceae</taxon>
        <taxon>Balnearium</taxon>
    </lineage>
</organism>
<dbReference type="InterPro" id="IPR011551">
    <property type="entry name" value="NTP_PyrPHydrolase_MazG"/>
</dbReference>
<dbReference type="OrthoDB" id="9808939at2"/>
<evidence type="ECO:0000256" key="4">
    <source>
        <dbReference type="ARBA" id="ARBA00074799"/>
    </source>
</evidence>
<keyword evidence="7" id="KW-1185">Reference proteome</keyword>
<evidence type="ECO:0000259" key="5">
    <source>
        <dbReference type="Pfam" id="PF03819"/>
    </source>
</evidence>
<gene>
    <name evidence="6" type="ORF">SAMN06269117_11249</name>
</gene>
<dbReference type="PANTHER" id="PTHR30522:SF0">
    <property type="entry name" value="NUCLEOSIDE TRIPHOSPHATE PYROPHOSPHOHYDROLASE"/>
    <property type="match status" value="1"/>
</dbReference>
<dbReference type="GO" id="GO:0046047">
    <property type="term" value="P:TTP catabolic process"/>
    <property type="evidence" value="ECO:0007669"/>
    <property type="project" value="TreeGrafter"/>
</dbReference>
<evidence type="ECO:0000256" key="1">
    <source>
        <dbReference type="ARBA" id="ARBA00052141"/>
    </source>
</evidence>
<dbReference type="InterPro" id="IPR048015">
    <property type="entry name" value="NTP-PPase_MazG-like_N"/>
</dbReference>
<proteinExistence type="inferred from homology"/>
<dbReference type="NCBIfam" id="NF007113">
    <property type="entry name" value="PRK09562.1"/>
    <property type="match status" value="1"/>
</dbReference>
<evidence type="ECO:0000256" key="2">
    <source>
        <dbReference type="ARBA" id="ARBA00061115"/>
    </source>
</evidence>
<dbReference type="FunFam" id="1.10.287.1080:FF:000003">
    <property type="entry name" value="Nucleoside triphosphate pyrophosphohydrolase"/>
    <property type="match status" value="1"/>
</dbReference>
<keyword evidence="6" id="KW-0489">Methyltransferase</keyword>
<dbReference type="AlphaFoldDB" id="A0A521CG40"/>
<dbReference type="GO" id="GO:0046052">
    <property type="term" value="P:UTP catabolic process"/>
    <property type="evidence" value="ECO:0007669"/>
    <property type="project" value="TreeGrafter"/>
</dbReference>
<dbReference type="EC" id="3.6.1.8" evidence="3"/>
<dbReference type="GO" id="GO:0046076">
    <property type="term" value="P:dTTP catabolic process"/>
    <property type="evidence" value="ECO:0007669"/>
    <property type="project" value="TreeGrafter"/>
</dbReference>
<accession>A0A521CG40</accession>
<dbReference type="Proteomes" id="UP000317315">
    <property type="component" value="Unassembled WGS sequence"/>
</dbReference>
<reference evidence="6 7" key="1">
    <citation type="submission" date="2017-05" db="EMBL/GenBank/DDBJ databases">
        <authorList>
            <person name="Varghese N."/>
            <person name="Submissions S."/>
        </authorList>
    </citation>
    <scope>NUCLEOTIDE SEQUENCE [LARGE SCALE GENOMIC DNA]</scope>
    <source>
        <strain evidence="6 7">DSM 16304</strain>
    </source>
</reference>
<dbReference type="Gene3D" id="1.10.287.1080">
    <property type="entry name" value="MazG-like"/>
    <property type="match status" value="2"/>
</dbReference>
<dbReference type="GO" id="GO:0047693">
    <property type="term" value="F:ATP diphosphatase activity"/>
    <property type="evidence" value="ECO:0007669"/>
    <property type="project" value="UniProtKB-EC"/>
</dbReference>
<feature type="domain" description="NTP pyrophosphohydrolase MazG-like" evidence="5">
    <location>
        <begin position="29"/>
        <end position="102"/>
    </location>
</feature>
<evidence type="ECO:0000313" key="7">
    <source>
        <dbReference type="Proteomes" id="UP000317315"/>
    </source>
</evidence>
<dbReference type="CDD" id="cd11529">
    <property type="entry name" value="NTP-PPase_MazG_Cterm"/>
    <property type="match status" value="1"/>
</dbReference>
<evidence type="ECO:0000256" key="3">
    <source>
        <dbReference type="ARBA" id="ARBA00066372"/>
    </source>
</evidence>
<comment type="catalytic activity">
    <reaction evidence="1">
        <text>ATP + H2O = AMP + diphosphate + H(+)</text>
        <dbReference type="Rhea" id="RHEA:14245"/>
        <dbReference type="ChEBI" id="CHEBI:15377"/>
        <dbReference type="ChEBI" id="CHEBI:15378"/>
        <dbReference type="ChEBI" id="CHEBI:30616"/>
        <dbReference type="ChEBI" id="CHEBI:33019"/>
        <dbReference type="ChEBI" id="CHEBI:456215"/>
        <dbReference type="EC" id="3.6.1.8"/>
    </reaction>
</comment>
<dbReference type="GO" id="GO:0008168">
    <property type="term" value="F:methyltransferase activity"/>
    <property type="evidence" value="ECO:0007669"/>
    <property type="project" value="UniProtKB-KW"/>
</dbReference>
<dbReference type="EMBL" id="FXTM01000012">
    <property type="protein sequence ID" value="SMO58335.1"/>
    <property type="molecule type" value="Genomic_DNA"/>
</dbReference>
<dbReference type="InterPro" id="IPR004518">
    <property type="entry name" value="MazG-like_dom"/>
</dbReference>
<dbReference type="FunFam" id="1.10.287.1080:FF:000001">
    <property type="entry name" value="Nucleoside triphosphate pyrophosphohydrolase"/>
    <property type="match status" value="1"/>
</dbReference>
<keyword evidence="6" id="KW-0808">Transferase</keyword>
<comment type="similarity">
    <text evidence="2">Belongs to the nucleoside triphosphate pyrophosphohydrolase family.</text>
</comment>
<feature type="domain" description="NTP pyrophosphohydrolase MazG-like" evidence="5">
    <location>
        <begin position="163"/>
        <end position="225"/>
    </location>
</feature>
<dbReference type="PANTHER" id="PTHR30522">
    <property type="entry name" value="NUCLEOSIDE TRIPHOSPHATE PYROPHOSPHOHYDROLASE"/>
    <property type="match status" value="1"/>
</dbReference>
<dbReference type="GO" id="GO:0006950">
    <property type="term" value="P:response to stress"/>
    <property type="evidence" value="ECO:0007669"/>
    <property type="project" value="UniProtKB-ARBA"/>
</dbReference>
<name>A0A521CG40_9BACT</name>
<dbReference type="GO" id="GO:0006203">
    <property type="term" value="P:dGTP catabolic process"/>
    <property type="evidence" value="ECO:0007669"/>
    <property type="project" value="TreeGrafter"/>
</dbReference>
<evidence type="ECO:0000313" key="6">
    <source>
        <dbReference type="EMBL" id="SMO58335.1"/>
    </source>
</evidence>
<sequence length="271" mass="32128">MKEKYSFKDLISIMEKLRSPEGCPWDRKQTHKSLLPYLIEETYEVVDAVEKGNDEELKEELGDLLLQVVFHSQIAKERGSFSIDDVIDSIAKKLVRRHPHVFGDRTDIRSEEDVNREWEKLKEKEGKKRESILDGIPNSLPALEKAYKLQKRAEKVGFDWKSFKGIKEKLLEELSEIERELEKGNREKLEEEVGDFLFMAVNLSRFLGIHPEIALRKANRKFEERFRFMERMAKELGKNLKEMNIDEMEELWQEAKRRETVDKISKIQEEE</sequence>
<protein>
    <recommendedName>
        <fullName evidence="4">Nucleoside triphosphate pyrophosphohydrolase</fullName>
        <ecNumber evidence="3">3.6.1.8</ecNumber>
    </recommendedName>
</protein>
<dbReference type="GO" id="GO:0046061">
    <property type="term" value="P:dATP catabolic process"/>
    <property type="evidence" value="ECO:0007669"/>
    <property type="project" value="TreeGrafter"/>
</dbReference>
<dbReference type="NCBIfam" id="TIGR00444">
    <property type="entry name" value="mazG"/>
    <property type="match status" value="1"/>
</dbReference>
<dbReference type="RefSeq" id="WP_142935547.1">
    <property type="nucleotide sequence ID" value="NZ_FXTM01000012.1"/>
</dbReference>